<keyword evidence="3" id="KW-1185">Reference proteome</keyword>
<evidence type="ECO:0000313" key="2">
    <source>
        <dbReference type="EMBL" id="KAF9611786.1"/>
    </source>
</evidence>
<reference evidence="2 3" key="1">
    <citation type="submission" date="2020-10" db="EMBL/GenBank/DDBJ databases">
        <title>The Coptis chinensis genome and diversification of protoberbering-type alkaloids.</title>
        <authorList>
            <person name="Wang B."/>
            <person name="Shu S."/>
            <person name="Song C."/>
            <person name="Liu Y."/>
        </authorList>
    </citation>
    <scope>NUCLEOTIDE SEQUENCE [LARGE SCALE GENOMIC DNA]</scope>
    <source>
        <strain evidence="2">HL-2020</strain>
        <tissue evidence="2">Leaf</tissue>
    </source>
</reference>
<gene>
    <name evidence="2" type="ORF">IFM89_035771</name>
</gene>
<accession>A0A835M5U0</accession>
<dbReference type="OrthoDB" id="6424451at2759"/>
<organism evidence="2 3">
    <name type="scientific">Coptis chinensis</name>
    <dbReference type="NCBI Taxonomy" id="261450"/>
    <lineage>
        <taxon>Eukaryota</taxon>
        <taxon>Viridiplantae</taxon>
        <taxon>Streptophyta</taxon>
        <taxon>Embryophyta</taxon>
        <taxon>Tracheophyta</taxon>
        <taxon>Spermatophyta</taxon>
        <taxon>Magnoliopsida</taxon>
        <taxon>Ranunculales</taxon>
        <taxon>Ranunculaceae</taxon>
        <taxon>Coptidoideae</taxon>
        <taxon>Coptis</taxon>
    </lineage>
</organism>
<proteinExistence type="predicted"/>
<evidence type="ECO:0000256" key="1">
    <source>
        <dbReference type="SAM" id="MobiDB-lite"/>
    </source>
</evidence>
<evidence type="ECO:0000313" key="3">
    <source>
        <dbReference type="Proteomes" id="UP000631114"/>
    </source>
</evidence>
<dbReference type="AlphaFoldDB" id="A0A835M5U0"/>
<comment type="caution">
    <text evidence="2">The sequence shown here is derived from an EMBL/GenBank/DDBJ whole genome shotgun (WGS) entry which is preliminary data.</text>
</comment>
<name>A0A835M5U0_9MAGN</name>
<feature type="region of interest" description="Disordered" evidence="1">
    <location>
        <begin position="167"/>
        <end position="197"/>
    </location>
</feature>
<sequence length="197" mass="22323">MSKDEDNNRRTHKIWDGTNKSGKVFTCRGKFVKLLGTNRQYSNSCDLDLRKSSIVTSDAEAISRTNQTLLSPFPIATGFVTDREVKCREVKLRDALRSDMQFKVKEGALVEVAQHALSSKTIPVSDIDGTRISVFQKTVHLGVQCVKLDLKYFWILCEQRNANKQNRKASGCLKKQKQREKLMGEAIVGRGRQEKDS</sequence>
<dbReference type="EMBL" id="JADFTS010000004">
    <property type="protein sequence ID" value="KAF9611786.1"/>
    <property type="molecule type" value="Genomic_DNA"/>
</dbReference>
<protein>
    <submittedName>
        <fullName evidence="2">Uncharacterized protein</fullName>
    </submittedName>
</protein>
<dbReference type="Proteomes" id="UP000631114">
    <property type="component" value="Unassembled WGS sequence"/>
</dbReference>